<sequence length="89" mass="9120">MIRAVDVAFRPHLDDWHGGVAVAGPTGAVAGERVGDLVVSGSNAFGVGVVAARLQVALRGEGVAFEVDPEPTVDAAGEWRVTLRIGDGE</sequence>
<name>A0A934X465_9MICO</name>
<evidence type="ECO:0000313" key="1">
    <source>
        <dbReference type="EMBL" id="MBK6300746.1"/>
    </source>
</evidence>
<dbReference type="Proteomes" id="UP000718281">
    <property type="component" value="Unassembled WGS sequence"/>
</dbReference>
<accession>A0A934X465</accession>
<dbReference type="EMBL" id="JADIXZ010000004">
    <property type="protein sequence ID" value="MBK6300746.1"/>
    <property type="molecule type" value="Genomic_DNA"/>
</dbReference>
<protein>
    <submittedName>
        <fullName evidence="1">Uncharacterized protein</fullName>
    </submittedName>
</protein>
<proteinExistence type="predicted"/>
<dbReference type="AlphaFoldDB" id="A0A934X465"/>
<reference evidence="1 2" key="1">
    <citation type="submission" date="2020-10" db="EMBL/GenBank/DDBJ databases">
        <title>Connecting structure to function with the recovery of over 1000 high-quality activated sludge metagenome-assembled genomes encoding full-length rRNA genes using long-read sequencing.</title>
        <authorList>
            <person name="Singleton C.M."/>
            <person name="Petriglieri F."/>
            <person name="Kristensen J.M."/>
            <person name="Kirkegaard R.H."/>
            <person name="Michaelsen T.Y."/>
            <person name="Andersen M.H."/>
            <person name="Karst S.M."/>
            <person name="Dueholm M.S."/>
            <person name="Nielsen P.H."/>
            <person name="Albertsen M."/>
        </authorList>
    </citation>
    <scope>NUCLEOTIDE SEQUENCE [LARGE SCALE GENOMIC DNA]</scope>
    <source>
        <strain evidence="1">AalE_18-Q3-R2-46_BAT3C.188</strain>
    </source>
</reference>
<organism evidence="1 2">
    <name type="scientific">Candidatus Phosphoribacter hodrii</name>
    <dbReference type="NCBI Taxonomy" id="2953743"/>
    <lineage>
        <taxon>Bacteria</taxon>
        <taxon>Bacillati</taxon>
        <taxon>Actinomycetota</taxon>
        <taxon>Actinomycetes</taxon>
        <taxon>Micrococcales</taxon>
        <taxon>Dermatophilaceae</taxon>
        <taxon>Candidatus Phosphoribacter</taxon>
    </lineage>
</organism>
<evidence type="ECO:0000313" key="2">
    <source>
        <dbReference type="Proteomes" id="UP000718281"/>
    </source>
</evidence>
<gene>
    <name evidence="1" type="ORF">IPF40_06730</name>
</gene>
<comment type="caution">
    <text evidence="1">The sequence shown here is derived from an EMBL/GenBank/DDBJ whole genome shotgun (WGS) entry which is preliminary data.</text>
</comment>